<gene>
    <name evidence="1" type="ORF">LAV_00075</name>
</gene>
<reference evidence="1 2" key="1">
    <citation type="submission" date="2017-02" db="EMBL/GenBank/DDBJ databases">
        <title>The first characterized phage against a member of the ecologically important #sphingomonads reveals high dissimilarity against all other known phages.</title>
        <authorList>
            <person name="Nielsen T.K."/>
            <person name="Carstens A.B."/>
            <person name="Kot W."/>
            <person name="Lametsch R."/>
            <person name="Neve H."/>
            <person name="Hansen L.H."/>
        </authorList>
    </citation>
    <scope>NUCLEOTIDE SEQUENCE [LARGE SCALE GENOMIC DNA]</scope>
</reference>
<evidence type="ECO:0000313" key="1">
    <source>
        <dbReference type="EMBL" id="ARK07475.1"/>
    </source>
</evidence>
<name>A0A1W6DX49_9CAUD</name>
<dbReference type="OrthoDB" id="11002at10239"/>
<dbReference type="Proteomes" id="UP000223906">
    <property type="component" value="Segment"/>
</dbReference>
<dbReference type="EMBL" id="KY629563">
    <property type="protein sequence ID" value="ARK07475.1"/>
    <property type="molecule type" value="Genomic_DNA"/>
</dbReference>
<organism evidence="1 2">
    <name type="scientific">Sphingobium phage Lacusarx</name>
    <dbReference type="NCBI Taxonomy" id="1980139"/>
    <lineage>
        <taxon>Viruses</taxon>
        <taxon>Duplodnaviria</taxon>
        <taxon>Heunggongvirae</taxon>
        <taxon>Uroviricota</taxon>
        <taxon>Caudoviricetes</taxon>
        <taxon>Lacusarxvirus</taxon>
        <taxon>Lacusarxvirus lacusarx</taxon>
    </lineage>
</organism>
<protein>
    <submittedName>
        <fullName evidence="1">Transposase</fullName>
    </submittedName>
</protein>
<proteinExistence type="predicted"/>
<accession>A0A1W6DX49</accession>
<keyword evidence="2" id="KW-1185">Reference proteome</keyword>
<evidence type="ECO:0000313" key="2">
    <source>
        <dbReference type="Proteomes" id="UP000223906"/>
    </source>
</evidence>
<sequence>MLSFTLGASSITVFLDGVFNTIDTSHANHPFLLAELQKAPADRDLEAIRTYITIKSLIEHLSIGKVTVFEDEIHYDGQQVHGYLAERMLEILNQRIDLTPWATFMDNVHLNPANYAKEELYQWLEKAKMPLTPDGCFLAFKKVRQNYTDCHSGMFDNSPGTILEMDRDACDPKRDNTCSTGFHFCSIGYIGNFGGERVVVVKINPKDVTSIPSDYGFTKGRCCRYEVVAELSGQSAAYHQCWRKTVVNLEDPAEFPAGVLSMIKLPDAAVDAPLVAAPDPVFVTEDRIYHPQTSRAGTLSYVADGLAWVFVDGRPVDSVKVTFPVEEIRHLEDDDAISIEHGAPGLIRYYGLPSFSIDNVSLTIPDDHEELQQDSVVGFDFDPVFTTADGREFKAVDIKTALEGVSIRAAARSLGIQDSTLRGWKKKLGL</sequence>